<dbReference type="Proteomes" id="UP000199452">
    <property type="component" value="Unassembled WGS sequence"/>
</dbReference>
<evidence type="ECO:0008006" key="4">
    <source>
        <dbReference type="Google" id="ProtNLM"/>
    </source>
</evidence>
<reference evidence="2 3" key="1">
    <citation type="submission" date="2016-09" db="EMBL/GenBank/DDBJ databases">
        <authorList>
            <person name="Capua I."/>
            <person name="De Benedictis P."/>
            <person name="Joannis T."/>
            <person name="Lombin L.H."/>
            <person name="Cattoli G."/>
        </authorList>
    </citation>
    <scope>NUCLEOTIDE SEQUENCE [LARGE SCALE GENOMIC DNA]</scope>
    <source>
        <strain evidence="2 3">A7P-90m</strain>
    </source>
</reference>
<dbReference type="AlphaFoldDB" id="A0A1G6TDE5"/>
<evidence type="ECO:0000256" key="1">
    <source>
        <dbReference type="SAM" id="SignalP"/>
    </source>
</evidence>
<protein>
    <recommendedName>
        <fullName evidence="4">DUF4831 family protein</fullName>
    </recommendedName>
</protein>
<dbReference type="EMBL" id="FMYP01000120">
    <property type="protein sequence ID" value="SDD27088.1"/>
    <property type="molecule type" value="Genomic_DNA"/>
</dbReference>
<evidence type="ECO:0000313" key="2">
    <source>
        <dbReference type="EMBL" id="SDD27088.1"/>
    </source>
</evidence>
<dbReference type="InterPro" id="IPR032265">
    <property type="entry name" value="DUF4831"/>
</dbReference>
<keyword evidence="1" id="KW-0732">Signal</keyword>
<accession>A0A1G6TDE5</accession>
<dbReference type="OrthoDB" id="1092380at2"/>
<name>A0A1G6TDE5_9BACT</name>
<gene>
    <name evidence="2" type="ORF">SAMN05216323_11202</name>
</gene>
<dbReference type="PROSITE" id="PS51257">
    <property type="entry name" value="PROKAR_LIPOPROTEIN"/>
    <property type="match status" value="1"/>
</dbReference>
<dbReference type="RefSeq" id="WP_092441000.1">
    <property type="nucleotide sequence ID" value="NZ_FMYP01000120.1"/>
</dbReference>
<dbReference type="Pfam" id="PF16115">
    <property type="entry name" value="DUF4831"/>
    <property type="match status" value="2"/>
</dbReference>
<dbReference type="STRING" id="1640674.SAMN05216323_11202"/>
<proteinExistence type="predicted"/>
<sequence length="365" mass="40695">MKLFTKTIFTLVAIAALLSSCMTSKPARINSYNATGNALSPNRFVFYYPKTVLNFRVSCLHERFIPGPYANYSKKYIGVNPLGSVKAESWQIMTVSIMPACAPDYLRLFSVDGTPSEIAKVYRAIGSGSLFSTSSLVEKSSIPFELPEVFRRNDYLDMGVAPFISAKKSVFNTRVQVDSGFVRVPIQKTIVVESSLEDKANEAAEFIFSLRKRRLDLISGEVDHSIDGNAMAVALAEINRLEEAYLSLFVGKVFLDTLDFHYSFVPTSALTQNSILFRFSEEFGALNEDNLSGRPIMLELLSEKSQELLKVLGGNSPNKAVLQFPYLFPEVCRITLTDGKNTLLQRRIPVNQLGQIVFFPVSILE</sequence>
<organism evidence="2 3">
    <name type="scientific">Williamwhitmania taraxaci</name>
    <dbReference type="NCBI Taxonomy" id="1640674"/>
    <lineage>
        <taxon>Bacteria</taxon>
        <taxon>Pseudomonadati</taxon>
        <taxon>Bacteroidota</taxon>
        <taxon>Bacteroidia</taxon>
        <taxon>Bacteroidales</taxon>
        <taxon>Williamwhitmaniaceae</taxon>
        <taxon>Williamwhitmania</taxon>
    </lineage>
</organism>
<feature type="signal peptide" evidence="1">
    <location>
        <begin position="1"/>
        <end position="27"/>
    </location>
</feature>
<keyword evidence="3" id="KW-1185">Reference proteome</keyword>
<evidence type="ECO:0000313" key="3">
    <source>
        <dbReference type="Proteomes" id="UP000199452"/>
    </source>
</evidence>
<feature type="chain" id="PRO_5011786719" description="DUF4831 family protein" evidence="1">
    <location>
        <begin position="28"/>
        <end position="365"/>
    </location>
</feature>